<dbReference type="EMBL" id="HG996466">
    <property type="protein sequence ID" value="CAG1859847.1"/>
    <property type="molecule type" value="Genomic_DNA"/>
</dbReference>
<evidence type="ECO:0000313" key="1">
    <source>
        <dbReference type="EMBL" id="CAG1859847.1"/>
    </source>
</evidence>
<protein>
    <submittedName>
        <fullName evidence="1">(wild Malaysian banana) hypothetical protein</fullName>
    </submittedName>
</protein>
<dbReference type="PANTHER" id="PTHR10826:SF1">
    <property type="entry name" value="COMPLEMENT COMPONENT 1 Q SUBCOMPONENT-BINDING PROTEIN, MITOCHONDRIAL"/>
    <property type="match status" value="1"/>
</dbReference>
<dbReference type="AlphaFoldDB" id="A0A804HVC9"/>
<accession>A0A804HVC9</accession>
<dbReference type="InParanoid" id="A0A804HVC9"/>
<sequence>MWKQAFAATARLASWRRRFSVSTAVGSELRRSVEEHFREVSNITPPSKKKLIPPPPYSVVEGALDRSEGPVLRRAYGEEEISISVRRRAFAIPSRGGGNEDEVDRGHDFISELFLYVNVSRPGRSNSLLFLCGLYPDAVGILSVCLISKQTPDLSQGRVFLALDQQLRDAFCIYLEERGVSKRLFPFLQSWLYLKDHHNIMNWFRKVSDFINDIKPA</sequence>
<dbReference type="Gene3D" id="3.10.280.10">
    <property type="entry name" value="Mitochondrial glycoprotein"/>
    <property type="match status" value="1"/>
</dbReference>
<evidence type="ECO:0000313" key="3">
    <source>
        <dbReference type="Proteomes" id="UP000012960"/>
    </source>
</evidence>
<dbReference type="InterPro" id="IPR003428">
    <property type="entry name" value="MAM33"/>
</dbReference>
<evidence type="ECO:0000313" key="2">
    <source>
        <dbReference type="EnsemblPlants" id="Ma01_p17820.1"/>
    </source>
</evidence>
<name>A0A804HVC9_MUSAM</name>
<dbReference type="PANTHER" id="PTHR10826">
    <property type="entry name" value="COMPLEMENT COMPONENT 1"/>
    <property type="match status" value="1"/>
</dbReference>
<dbReference type="SUPFAM" id="SSF54529">
    <property type="entry name" value="Mitochondrial glycoprotein MAM33-like"/>
    <property type="match status" value="1"/>
</dbReference>
<gene>
    <name evidence="1" type="ORF">GSMUA_301420.1</name>
</gene>
<keyword evidence="3" id="KW-1185">Reference proteome</keyword>
<dbReference type="Gramene" id="Ma01_t17820.1">
    <property type="protein sequence ID" value="Ma01_p17820.1"/>
    <property type="gene ID" value="Ma01_g17820"/>
</dbReference>
<dbReference type="GO" id="GO:0005759">
    <property type="term" value="C:mitochondrial matrix"/>
    <property type="evidence" value="ECO:0007669"/>
    <property type="project" value="InterPro"/>
</dbReference>
<dbReference type="Proteomes" id="UP000012960">
    <property type="component" value="Unplaced"/>
</dbReference>
<proteinExistence type="predicted"/>
<dbReference type="OrthoDB" id="755788at2759"/>
<reference evidence="2" key="2">
    <citation type="submission" date="2021-05" db="UniProtKB">
        <authorList>
            <consortium name="EnsemblPlants"/>
        </authorList>
    </citation>
    <scope>IDENTIFICATION</scope>
    <source>
        <strain evidence="2">subsp. malaccensis</strain>
    </source>
</reference>
<reference evidence="1" key="1">
    <citation type="submission" date="2021-03" db="EMBL/GenBank/DDBJ databases">
        <authorList>
            <consortium name="Genoscope - CEA"/>
            <person name="William W."/>
        </authorList>
    </citation>
    <scope>NUCLEOTIDE SEQUENCE</scope>
    <source>
        <strain evidence="1">Doubled-haploid Pahang</strain>
    </source>
</reference>
<dbReference type="InterPro" id="IPR036561">
    <property type="entry name" value="MAM33_sf"/>
</dbReference>
<dbReference type="EnsemblPlants" id="Ma01_t17820.1">
    <property type="protein sequence ID" value="Ma01_p17820.1"/>
    <property type="gene ID" value="Ma01_g17820"/>
</dbReference>
<dbReference type="Pfam" id="PF02330">
    <property type="entry name" value="MAM33"/>
    <property type="match status" value="1"/>
</dbReference>
<organism evidence="2 3">
    <name type="scientific">Musa acuminata subsp. malaccensis</name>
    <name type="common">Wild banana</name>
    <name type="synonym">Musa malaccensis</name>
    <dbReference type="NCBI Taxonomy" id="214687"/>
    <lineage>
        <taxon>Eukaryota</taxon>
        <taxon>Viridiplantae</taxon>
        <taxon>Streptophyta</taxon>
        <taxon>Embryophyta</taxon>
        <taxon>Tracheophyta</taxon>
        <taxon>Spermatophyta</taxon>
        <taxon>Magnoliopsida</taxon>
        <taxon>Liliopsida</taxon>
        <taxon>Zingiberales</taxon>
        <taxon>Musaceae</taxon>
        <taxon>Musa</taxon>
    </lineage>
</organism>